<dbReference type="KEGG" id="flt:Sv326_0865"/>
<name>A0A7D6BFX8_FERL1</name>
<sequence length="376" mass="41926">MHDSKLVIGPSHPMLVEPARLVFGIKDGRIKSVDIDLGYTHKGIEKMLETKNYTQAVPFVERICGICSHCHASNFCYAVEKLSGIEIPERAKYIRTIAAELERVHSHLLVLSLTMEDIGQRKLMLETLDRRERIVDAFEEFTGGRVHHSINVIGGTRLDIDKDAAGMIRTAVDEATEYSKKLAETILKNDSVRKQLEGNGVLSREKAKQLGVVGPVGRGSGIDYDVRKAKSYGKYSEMDFSIPLHDEGDSLARTLVRVEEIPESARIIKECFSRMQPGELRVRWDGKPPAGEQIHLVEAPRGENLHYVISRGERTPYRVRIRPPSFANLQCAATILEGASVSDIPAAVISLDPCISCTERTAYIDRGGIVYVEYRG</sequence>
<gene>
    <name evidence="4" type="ORF">Sv326_0865</name>
</gene>
<feature type="domain" description="NADH-quinone oxidoreductase subunit D" evidence="3">
    <location>
        <begin position="117"/>
        <end position="281"/>
    </location>
</feature>
<reference evidence="5" key="1">
    <citation type="submission" date="2020-07" db="EMBL/GenBank/DDBJ databases">
        <title>Metabolic diversity and evolutionary history of the archaeal phylum ###Micrarchaeota### uncovered from a freshwater lake metagenome.</title>
        <authorList>
            <person name="Kadnikov V.V."/>
            <person name="Savvichev A.S."/>
            <person name="Mardanov A.V."/>
            <person name="Beletsky A.V."/>
            <person name="Chupakov A.V."/>
            <person name="Kokryatskaya N.M."/>
            <person name="Pimenov N.V."/>
            <person name="Ravin N.V."/>
        </authorList>
    </citation>
    <scope>NUCLEOTIDE SEQUENCE [LARGE SCALE GENOMIC DNA]</scope>
</reference>
<keyword evidence="1" id="KW-0560">Oxidoreductase</keyword>
<dbReference type="Gene3D" id="1.10.645.10">
    <property type="entry name" value="Cytochrome-c3 Hydrogenase, chain B"/>
    <property type="match status" value="1"/>
</dbReference>
<proteinExistence type="predicted"/>
<evidence type="ECO:0000313" key="5">
    <source>
        <dbReference type="Proteomes" id="UP000510821"/>
    </source>
</evidence>
<comment type="cofactor">
    <cofactor evidence="2">
        <name>Fe cation</name>
        <dbReference type="ChEBI" id="CHEBI:24875"/>
    </cofactor>
</comment>
<feature type="binding site" evidence="2">
    <location>
        <position position="321"/>
    </location>
    <ligand>
        <name>Mg(2+)</name>
        <dbReference type="ChEBI" id="CHEBI:18420"/>
    </ligand>
</feature>
<feature type="domain" description="NADH-quinone oxidoreductase subunit D" evidence="3">
    <location>
        <begin position="284"/>
        <end position="360"/>
    </location>
</feature>
<dbReference type="EMBL" id="CP058998">
    <property type="protein sequence ID" value="QLJ53040.1"/>
    <property type="molecule type" value="Genomic_DNA"/>
</dbReference>
<dbReference type="GO" id="GO:0016151">
    <property type="term" value="F:nickel cation binding"/>
    <property type="evidence" value="ECO:0007669"/>
    <property type="project" value="InterPro"/>
</dbReference>
<keyword evidence="2" id="KW-0533">Nickel</keyword>
<feature type="binding site" evidence="2">
    <location>
        <position position="354"/>
    </location>
    <ligand>
        <name>Ni(2+)</name>
        <dbReference type="ChEBI" id="CHEBI:49786"/>
    </ligand>
</feature>
<keyword evidence="2" id="KW-0408">Iron</keyword>
<accession>A0A7D6BFX8</accession>
<dbReference type="InterPro" id="IPR001501">
    <property type="entry name" value="Ni-dep_hyd_lsu"/>
</dbReference>
<dbReference type="PANTHER" id="PTHR43485:SF1">
    <property type="entry name" value="FORMATE HYDROGENLYASE SUBUNIT 5-RELATED"/>
    <property type="match status" value="1"/>
</dbReference>
<keyword evidence="2" id="KW-0460">Magnesium</keyword>
<evidence type="ECO:0000256" key="1">
    <source>
        <dbReference type="ARBA" id="ARBA00023002"/>
    </source>
</evidence>
<feature type="binding site" evidence="2">
    <location>
        <position position="67"/>
    </location>
    <ligand>
        <name>Fe cation</name>
        <dbReference type="ChEBI" id="CHEBI:24875"/>
    </ligand>
</feature>
<keyword evidence="2" id="KW-0479">Metal-binding</keyword>
<comment type="cofactor">
    <cofactor evidence="2">
        <name>Ni(2+)</name>
        <dbReference type="ChEBI" id="CHEBI:49786"/>
    </cofactor>
</comment>
<dbReference type="GO" id="GO:0048038">
    <property type="term" value="F:quinone binding"/>
    <property type="evidence" value="ECO:0007669"/>
    <property type="project" value="InterPro"/>
</dbReference>
<evidence type="ECO:0000259" key="3">
    <source>
        <dbReference type="Pfam" id="PF00346"/>
    </source>
</evidence>
<dbReference type="PANTHER" id="PTHR43485">
    <property type="entry name" value="HYDROGENASE-4 COMPONENT G"/>
    <property type="match status" value="1"/>
</dbReference>
<dbReference type="Pfam" id="PF00346">
    <property type="entry name" value="Complex1_49kDa"/>
    <property type="match status" value="2"/>
</dbReference>
<dbReference type="InterPro" id="IPR052197">
    <property type="entry name" value="ComplexI_49kDa-like"/>
</dbReference>
<protein>
    <submittedName>
        <fullName evidence="4">NiFe hydrogenase, large subunit</fullName>
    </submittedName>
</protein>
<organism evidence="4 5">
    <name type="scientific">Fermentimicrarchaeum limneticum</name>
    <dbReference type="NCBI Taxonomy" id="2795018"/>
    <lineage>
        <taxon>Archaea</taxon>
        <taxon>Candidatus Micrarchaeota</taxon>
        <taxon>Candidatus Fermentimicrarchaeales</taxon>
        <taxon>Candidatus Fermentimicrarchaeaceae</taxon>
        <taxon>Candidatus Fermentimicrarchaeum</taxon>
    </lineage>
</organism>
<dbReference type="SUPFAM" id="SSF56762">
    <property type="entry name" value="HydB/Nqo4-like"/>
    <property type="match status" value="1"/>
</dbReference>
<feature type="binding site" evidence="2">
    <location>
        <position position="357"/>
    </location>
    <ligand>
        <name>Fe cation</name>
        <dbReference type="ChEBI" id="CHEBI:24875"/>
    </ligand>
</feature>
<dbReference type="Pfam" id="PF00374">
    <property type="entry name" value="NiFeSe_Hases"/>
    <property type="match status" value="1"/>
</dbReference>
<evidence type="ECO:0000313" key="4">
    <source>
        <dbReference type="EMBL" id="QLJ53040.1"/>
    </source>
</evidence>
<dbReference type="AlphaFoldDB" id="A0A7D6BFX8"/>
<dbReference type="InterPro" id="IPR029014">
    <property type="entry name" value="NiFe-Hase_large"/>
</dbReference>
<feature type="binding site" evidence="2">
    <location>
        <position position="64"/>
    </location>
    <ligand>
        <name>Ni(2+)</name>
        <dbReference type="ChEBI" id="CHEBI:49786"/>
    </ligand>
</feature>
<evidence type="ECO:0000256" key="2">
    <source>
        <dbReference type="PIRSR" id="PIRSR601501-1"/>
    </source>
</evidence>
<dbReference type="InterPro" id="IPR001135">
    <property type="entry name" value="NADH_Q_OxRdtase_suD"/>
</dbReference>
<feature type="binding site" evidence="2">
    <location>
        <position position="67"/>
    </location>
    <ligand>
        <name>Ni(2+)</name>
        <dbReference type="ChEBI" id="CHEBI:49786"/>
    </ligand>
</feature>
<feature type="binding site" evidence="2">
    <location>
        <position position="45"/>
    </location>
    <ligand>
        <name>Mg(2+)</name>
        <dbReference type="ChEBI" id="CHEBI:18420"/>
    </ligand>
</feature>
<dbReference type="GO" id="GO:0016651">
    <property type="term" value="F:oxidoreductase activity, acting on NAD(P)H"/>
    <property type="evidence" value="ECO:0007669"/>
    <property type="project" value="InterPro"/>
</dbReference>
<dbReference type="Proteomes" id="UP000510821">
    <property type="component" value="Chromosome"/>
</dbReference>
<dbReference type="GO" id="GO:0051287">
    <property type="term" value="F:NAD binding"/>
    <property type="evidence" value="ECO:0007669"/>
    <property type="project" value="InterPro"/>
</dbReference>